<comment type="similarity">
    <text evidence="2">Belongs to the rad17/RAD24 family.</text>
</comment>
<proteinExistence type="inferred from homology"/>
<evidence type="ECO:0000256" key="7">
    <source>
        <dbReference type="ARBA" id="ARBA00023306"/>
    </source>
</evidence>
<reference evidence="10" key="1">
    <citation type="journal article" date="2012" name="Science">
        <title>The Paleozoic origin of enzymatic lignin decomposition reconstructed from 31 fungal genomes.</title>
        <authorList>
            <person name="Floudas D."/>
            <person name="Binder M."/>
            <person name="Riley R."/>
            <person name="Barry K."/>
            <person name="Blanchette R.A."/>
            <person name="Henrissat B."/>
            <person name="Martinez A.T."/>
            <person name="Otillar R."/>
            <person name="Spatafora J.W."/>
            <person name="Yadav J.S."/>
            <person name="Aerts A."/>
            <person name="Benoit I."/>
            <person name="Boyd A."/>
            <person name="Carlson A."/>
            <person name="Copeland A."/>
            <person name="Coutinho P.M."/>
            <person name="de Vries R.P."/>
            <person name="Ferreira P."/>
            <person name="Findley K."/>
            <person name="Foster B."/>
            <person name="Gaskell J."/>
            <person name="Glotzer D."/>
            <person name="Gorecki P."/>
            <person name="Heitman J."/>
            <person name="Hesse C."/>
            <person name="Hori C."/>
            <person name="Igarashi K."/>
            <person name="Jurgens J.A."/>
            <person name="Kallen N."/>
            <person name="Kersten P."/>
            <person name="Kohler A."/>
            <person name="Kuees U."/>
            <person name="Kumar T.K.A."/>
            <person name="Kuo A."/>
            <person name="LaButti K."/>
            <person name="Larrondo L.F."/>
            <person name="Lindquist E."/>
            <person name="Ling A."/>
            <person name="Lombard V."/>
            <person name="Lucas S."/>
            <person name="Lundell T."/>
            <person name="Martin R."/>
            <person name="McLaughlin D.J."/>
            <person name="Morgenstern I."/>
            <person name="Morin E."/>
            <person name="Murat C."/>
            <person name="Nagy L.G."/>
            <person name="Nolan M."/>
            <person name="Ohm R.A."/>
            <person name="Patyshakuliyeva A."/>
            <person name="Rokas A."/>
            <person name="Ruiz-Duenas F.J."/>
            <person name="Sabat G."/>
            <person name="Salamov A."/>
            <person name="Samejima M."/>
            <person name="Schmutz J."/>
            <person name="Slot J.C."/>
            <person name="St John F."/>
            <person name="Stenlid J."/>
            <person name="Sun H."/>
            <person name="Sun S."/>
            <person name="Syed K."/>
            <person name="Tsang A."/>
            <person name="Wiebenga A."/>
            <person name="Young D."/>
            <person name="Pisabarro A."/>
            <person name="Eastwood D.C."/>
            <person name="Martin F."/>
            <person name="Cullen D."/>
            <person name="Grigoriev I.V."/>
            <person name="Hibbett D.S."/>
        </authorList>
    </citation>
    <scope>NUCLEOTIDE SEQUENCE [LARGE SCALE GENOMIC DNA]</scope>
    <source>
        <strain evidence="10">FP-91666</strain>
    </source>
</reference>
<dbReference type="PANTHER" id="PTHR12172">
    <property type="entry name" value="CELL CYCLE CHECKPOINT PROTEIN RAD17"/>
    <property type="match status" value="1"/>
</dbReference>
<sequence>MAPKSGKVSRQNTLKLVAIDGPRPAKKLRRLNPLTNGAPTFDLSPSPSSSTHSPPPSQPLPPSQPSSNKSRSKLESNGGFKVPSIPAGLSGKGKAKAQEPVADDRMWVDVYEPETEEDLAVHKRKVNDVRQWLIEAFQPSKPQKHRIGLFSSLVHYYQLLTSCFLRLTQRLLVLTGPAGSGKTTTLRVLSRELGFEILEWRNPLAVATALPGRRGRLGEFFDFSWSIRGFVWAVSREVWPIALAPLSMRTLLSLLPDLRTLYSASLTHSSSHLSSPPSSPLLSSPQSSTDNHNPYDDDPYESTMDKFEAFLTRAGSYRSIFSSSLPFSSSLSPSSAASGPSSPRTRTSSQQPPQKQQQQKQQLILLEDLPNILHPSVRDRFHAALKAYLAVPSSSAVYDSY</sequence>
<dbReference type="Gene3D" id="3.40.50.300">
    <property type="entry name" value="P-loop containing nucleotide triphosphate hydrolases"/>
    <property type="match status" value="1"/>
</dbReference>
<evidence type="ECO:0000256" key="6">
    <source>
        <dbReference type="ARBA" id="ARBA00023242"/>
    </source>
</evidence>
<feature type="region of interest" description="Disordered" evidence="8">
    <location>
        <begin position="269"/>
        <end position="299"/>
    </location>
</feature>
<keyword evidence="6" id="KW-0539">Nucleus</keyword>
<dbReference type="GO" id="GO:0005634">
    <property type="term" value="C:nucleus"/>
    <property type="evidence" value="ECO:0007669"/>
    <property type="project" value="UniProtKB-SubCell"/>
</dbReference>
<evidence type="ECO:0000256" key="2">
    <source>
        <dbReference type="ARBA" id="ARBA00006168"/>
    </source>
</evidence>
<feature type="compositionally biased region" description="Pro residues" evidence="8">
    <location>
        <begin position="53"/>
        <end position="64"/>
    </location>
</feature>
<protein>
    <recommendedName>
        <fullName evidence="11">P-loop containing nucleoside triphosphate hydrolase protein</fullName>
    </recommendedName>
</protein>
<organism evidence="9 10">
    <name type="scientific">Stereum hirsutum (strain FP-91666)</name>
    <name type="common">White-rot fungus</name>
    <dbReference type="NCBI Taxonomy" id="721885"/>
    <lineage>
        <taxon>Eukaryota</taxon>
        <taxon>Fungi</taxon>
        <taxon>Dikarya</taxon>
        <taxon>Basidiomycota</taxon>
        <taxon>Agaricomycotina</taxon>
        <taxon>Agaricomycetes</taxon>
        <taxon>Russulales</taxon>
        <taxon>Stereaceae</taxon>
        <taxon>Stereum</taxon>
    </lineage>
</organism>
<dbReference type="InterPro" id="IPR004582">
    <property type="entry name" value="Checkpoint_prot_Rad17_Rad24"/>
</dbReference>
<feature type="region of interest" description="Disordered" evidence="8">
    <location>
        <begin position="1"/>
        <end position="99"/>
    </location>
</feature>
<dbReference type="GO" id="GO:0003682">
    <property type="term" value="F:chromatin binding"/>
    <property type="evidence" value="ECO:0007669"/>
    <property type="project" value="TreeGrafter"/>
</dbReference>
<dbReference type="eggNOG" id="KOG1970">
    <property type="taxonomic scope" value="Eukaryota"/>
</dbReference>
<feature type="compositionally biased region" description="Low complexity" evidence="8">
    <location>
        <begin position="43"/>
        <end position="52"/>
    </location>
</feature>
<dbReference type="EMBL" id="JH687402">
    <property type="protein sequence ID" value="EIM79666.1"/>
    <property type="molecule type" value="Genomic_DNA"/>
</dbReference>
<dbReference type="SUPFAM" id="SSF52540">
    <property type="entry name" value="P-loop containing nucleoside triphosphate hydrolases"/>
    <property type="match status" value="1"/>
</dbReference>
<dbReference type="AlphaFoldDB" id="R7RWD1"/>
<evidence type="ECO:0000256" key="4">
    <source>
        <dbReference type="ARBA" id="ARBA00022763"/>
    </source>
</evidence>
<evidence type="ECO:0000256" key="5">
    <source>
        <dbReference type="ARBA" id="ARBA00022840"/>
    </source>
</evidence>
<dbReference type="GO" id="GO:0033314">
    <property type="term" value="P:mitotic DNA replication checkpoint signaling"/>
    <property type="evidence" value="ECO:0007669"/>
    <property type="project" value="TreeGrafter"/>
</dbReference>
<dbReference type="RefSeq" id="XP_007311240.1">
    <property type="nucleotide sequence ID" value="XM_007311178.1"/>
</dbReference>
<dbReference type="GO" id="GO:0003689">
    <property type="term" value="F:DNA clamp loader activity"/>
    <property type="evidence" value="ECO:0007669"/>
    <property type="project" value="TreeGrafter"/>
</dbReference>
<keyword evidence="10" id="KW-1185">Reference proteome</keyword>
<dbReference type="Proteomes" id="UP000053927">
    <property type="component" value="Unassembled WGS sequence"/>
</dbReference>
<evidence type="ECO:0008006" key="11">
    <source>
        <dbReference type="Google" id="ProtNLM"/>
    </source>
</evidence>
<dbReference type="GO" id="GO:0000077">
    <property type="term" value="P:DNA damage checkpoint signaling"/>
    <property type="evidence" value="ECO:0007669"/>
    <property type="project" value="TreeGrafter"/>
</dbReference>
<accession>R7RWD1</accession>
<dbReference type="PANTHER" id="PTHR12172:SF0">
    <property type="entry name" value="CELL CYCLE CHECKPOINT PROTEIN RAD17"/>
    <property type="match status" value="1"/>
</dbReference>
<evidence type="ECO:0000256" key="1">
    <source>
        <dbReference type="ARBA" id="ARBA00004123"/>
    </source>
</evidence>
<evidence type="ECO:0000313" key="10">
    <source>
        <dbReference type="Proteomes" id="UP000053927"/>
    </source>
</evidence>
<dbReference type="GeneID" id="18802361"/>
<feature type="compositionally biased region" description="Low complexity" evidence="8">
    <location>
        <begin position="269"/>
        <end position="288"/>
    </location>
</feature>
<dbReference type="GO" id="GO:0005524">
    <property type="term" value="F:ATP binding"/>
    <property type="evidence" value="ECO:0007669"/>
    <property type="project" value="UniProtKB-KW"/>
</dbReference>
<evidence type="ECO:0000256" key="3">
    <source>
        <dbReference type="ARBA" id="ARBA00022741"/>
    </source>
</evidence>
<dbReference type="OrthoDB" id="10265971at2759"/>
<feature type="region of interest" description="Disordered" evidence="8">
    <location>
        <begin position="326"/>
        <end position="361"/>
    </location>
</feature>
<gene>
    <name evidence="9" type="ORF">STEHIDRAFT_163490</name>
</gene>
<dbReference type="GO" id="GO:0006281">
    <property type="term" value="P:DNA repair"/>
    <property type="evidence" value="ECO:0007669"/>
    <property type="project" value="InterPro"/>
</dbReference>
<name>R7RWD1_STEHR</name>
<dbReference type="InterPro" id="IPR027417">
    <property type="entry name" value="P-loop_NTPase"/>
</dbReference>
<keyword evidence="3" id="KW-0547">Nucleotide-binding</keyword>
<comment type="subcellular location">
    <subcellularLocation>
        <location evidence="1">Nucleus</location>
    </subcellularLocation>
</comment>
<dbReference type="Pfam" id="PF03215">
    <property type="entry name" value="Rad17"/>
    <property type="match status" value="1"/>
</dbReference>
<keyword evidence="5" id="KW-0067">ATP-binding</keyword>
<evidence type="ECO:0000313" key="9">
    <source>
        <dbReference type="EMBL" id="EIM79666.1"/>
    </source>
</evidence>
<keyword evidence="4" id="KW-0227">DNA damage</keyword>
<dbReference type="KEGG" id="shs:STEHIDRAFT_163490"/>
<evidence type="ECO:0000256" key="8">
    <source>
        <dbReference type="SAM" id="MobiDB-lite"/>
    </source>
</evidence>
<keyword evidence="7" id="KW-0131">Cell cycle</keyword>